<organism evidence="1 2">
    <name type="scientific">Dyella halodurans</name>
    <dbReference type="NCBI Taxonomy" id="1920171"/>
    <lineage>
        <taxon>Bacteria</taxon>
        <taxon>Pseudomonadati</taxon>
        <taxon>Pseudomonadota</taxon>
        <taxon>Gammaproteobacteria</taxon>
        <taxon>Lysobacterales</taxon>
        <taxon>Rhodanobacteraceae</taxon>
        <taxon>Dyella</taxon>
    </lineage>
</organism>
<dbReference type="Pfam" id="PF04393">
    <property type="entry name" value="DUF535"/>
    <property type="match status" value="1"/>
</dbReference>
<name>A0ABV9BZH0_9GAMM</name>
<dbReference type="InterPro" id="IPR007488">
    <property type="entry name" value="DUF535"/>
</dbReference>
<keyword evidence="2" id="KW-1185">Reference proteome</keyword>
<protein>
    <submittedName>
        <fullName evidence="1">VirK/YbjX family protein</fullName>
    </submittedName>
</protein>
<accession>A0ABV9BZH0</accession>
<proteinExistence type="predicted"/>
<reference evidence="2" key="1">
    <citation type="journal article" date="2019" name="Int. J. Syst. Evol. Microbiol.">
        <title>The Global Catalogue of Microorganisms (GCM) 10K type strain sequencing project: providing services to taxonomists for standard genome sequencing and annotation.</title>
        <authorList>
            <consortium name="The Broad Institute Genomics Platform"/>
            <consortium name="The Broad Institute Genome Sequencing Center for Infectious Disease"/>
            <person name="Wu L."/>
            <person name="Ma J."/>
        </authorList>
    </citation>
    <scope>NUCLEOTIDE SEQUENCE [LARGE SCALE GENOMIC DNA]</scope>
    <source>
        <strain evidence="2">CCM 4481</strain>
    </source>
</reference>
<dbReference type="PANTHER" id="PTHR38785">
    <property type="entry name" value="HOMOLOG OF VIRK"/>
    <property type="match status" value="1"/>
</dbReference>
<dbReference type="Proteomes" id="UP001595961">
    <property type="component" value="Unassembled WGS sequence"/>
</dbReference>
<gene>
    <name evidence="1" type="ORF">ACFO5W_05185</name>
</gene>
<dbReference type="PANTHER" id="PTHR38785:SF1">
    <property type="entry name" value="HOMOLOG OF VIRK"/>
    <property type="match status" value="1"/>
</dbReference>
<comment type="caution">
    <text evidence="1">The sequence shown here is derived from an EMBL/GenBank/DDBJ whole genome shotgun (WGS) entry which is preliminary data.</text>
</comment>
<sequence>MAAQQSLERELRVVAGASRPHVTVPLKEPGARDGLFKPALWLGSLRDRSDWVGNGVQRAVMAAKYLVRASSLPRQHQRFLAFAAAHPRMRACIKCDPRLLERHLHRFINRHWHRAARLRSLQCHYRHMLHRLPATLFDDIYVRGRATLGQLTLKDGSQLALHLRPPVFMGCEGELCIELSEMDGRPLYRLVMTLIDESTLAIGCLQGPDGVHARDRVRELTRHMHGLRPKQLMLTLAYAFAAQCGVRRLLAVGKAGHPLRGRDRFHADYDGFWREQGGMPVSGDWFLMPAAPPHRTESGVPSKHRALHRRRAELRRQAEQMLADALGGAPRRVDAPAAIATLESKPSLPGVPREAAWTS</sequence>
<evidence type="ECO:0000313" key="2">
    <source>
        <dbReference type="Proteomes" id="UP001595961"/>
    </source>
</evidence>
<dbReference type="RefSeq" id="WP_423357727.1">
    <property type="nucleotide sequence ID" value="NZ_CP064028.1"/>
</dbReference>
<dbReference type="EMBL" id="JBHSGA010000008">
    <property type="protein sequence ID" value="MFC4526026.1"/>
    <property type="molecule type" value="Genomic_DNA"/>
</dbReference>
<evidence type="ECO:0000313" key="1">
    <source>
        <dbReference type="EMBL" id="MFC4526026.1"/>
    </source>
</evidence>